<gene>
    <name evidence="3" type="ORF">AB675_57</name>
</gene>
<dbReference type="OrthoDB" id="415590at2759"/>
<evidence type="ECO:0008006" key="5">
    <source>
        <dbReference type="Google" id="ProtNLM"/>
    </source>
</evidence>
<keyword evidence="1" id="KW-0539">Nucleus</keyword>
<dbReference type="PANTHER" id="PTHR37534:SF24">
    <property type="entry name" value="MISCELLANEOUS ZN(II)2CYS6 TRANSCRIPTION FACTOR (EUROFUNG)-RELATED"/>
    <property type="match status" value="1"/>
</dbReference>
<evidence type="ECO:0000313" key="3">
    <source>
        <dbReference type="EMBL" id="KPI34681.1"/>
    </source>
</evidence>
<name>A0A0N0NHH0_9EURO</name>
<evidence type="ECO:0000256" key="2">
    <source>
        <dbReference type="SAM" id="MobiDB-lite"/>
    </source>
</evidence>
<evidence type="ECO:0000313" key="4">
    <source>
        <dbReference type="Proteomes" id="UP000038010"/>
    </source>
</evidence>
<dbReference type="EMBL" id="LFJN01000053">
    <property type="protein sequence ID" value="KPI34681.1"/>
    <property type="molecule type" value="Genomic_DNA"/>
</dbReference>
<feature type="region of interest" description="Disordered" evidence="2">
    <location>
        <begin position="50"/>
        <end position="73"/>
    </location>
</feature>
<dbReference type="PANTHER" id="PTHR37534">
    <property type="entry name" value="TRANSCRIPTIONAL ACTIVATOR PROTEIN UGA3"/>
    <property type="match status" value="1"/>
</dbReference>
<reference evidence="3 4" key="1">
    <citation type="submission" date="2015-06" db="EMBL/GenBank/DDBJ databases">
        <title>Draft genome of the ant-associated black yeast Phialophora attae CBS 131958.</title>
        <authorList>
            <person name="Moreno L.F."/>
            <person name="Stielow B.J."/>
            <person name="de Hoog S."/>
            <person name="Vicente V.A."/>
            <person name="Weiss V.A."/>
            <person name="de Vries M."/>
            <person name="Cruz L.M."/>
            <person name="Souza E.M."/>
        </authorList>
    </citation>
    <scope>NUCLEOTIDE SEQUENCE [LARGE SCALE GENOMIC DNA]</scope>
    <source>
        <strain evidence="3 4">CBS 131958</strain>
    </source>
</reference>
<dbReference type="Proteomes" id="UP000038010">
    <property type="component" value="Unassembled WGS sequence"/>
</dbReference>
<dbReference type="GO" id="GO:0005634">
    <property type="term" value="C:nucleus"/>
    <property type="evidence" value="ECO:0007669"/>
    <property type="project" value="TreeGrafter"/>
</dbReference>
<evidence type="ECO:0000256" key="1">
    <source>
        <dbReference type="ARBA" id="ARBA00023242"/>
    </source>
</evidence>
<accession>A0A0N0NHH0</accession>
<dbReference type="GO" id="GO:0003700">
    <property type="term" value="F:DNA-binding transcription factor activity"/>
    <property type="evidence" value="ECO:0007669"/>
    <property type="project" value="TreeGrafter"/>
</dbReference>
<dbReference type="VEuPathDB" id="FungiDB:AB675_57"/>
<organism evidence="3 4">
    <name type="scientific">Cyphellophora attinorum</name>
    <dbReference type="NCBI Taxonomy" id="1664694"/>
    <lineage>
        <taxon>Eukaryota</taxon>
        <taxon>Fungi</taxon>
        <taxon>Dikarya</taxon>
        <taxon>Ascomycota</taxon>
        <taxon>Pezizomycotina</taxon>
        <taxon>Eurotiomycetes</taxon>
        <taxon>Chaetothyriomycetidae</taxon>
        <taxon>Chaetothyriales</taxon>
        <taxon>Cyphellophoraceae</taxon>
        <taxon>Cyphellophora</taxon>
    </lineage>
</organism>
<feature type="region of interest" description="Disordered" evidence="2">
    <location>
        <begin position="1"/>
        <end position="21"/>
    </location>
</feature>
<protein>
    <recommendedName>
        <fullName evidence="5">Transcription factor domain-containing protein</fullName>
    </recommendedName>
</protein>
<dbReference type="RefSeq" id="XP_017994644.1">
    <property type="nucleotide sequence ID" value="XM_018146037.1"/>
</dbReference>
<proteinExistence type="predicted"/>
<sequence length="459" mass="51671">MASTELSPYAPVTSPATVSSTGDGYSANIRYIELQKELRFVLSAGVTSLAPSRAGSPLAERTEEFVRDEQPNHTTEARAAGRGLLSATTLPRTISKLSTIKYLKNWFTECAPELDKFDDTQQFGVNIPILASKSPALLYAVLAFSARQTERRSTQKSHDSLELYQESIRLLGPSCNRAIPMFLPRLFNVTGFSGGLLQAVFWCYARMELCGLIISNFIEATVLPLEQWAPSLPAESSPTLSHREQYHTFAKDLFRKHNSPDMHANFAVYLCTQACDLMRRQIFRVELGEVDTDDQRPFATQWQSLWTDLREWLETRPLELLPIQSPDSEDASSLFPRILFTHWAAISSNQLYHTACLILLDTETLGRPPLAIQEQQYSLIWHAKQICGISMTNPHLGNLVNAIQPLYLAGRHLSHLEEHLAVARLLKKIDRSTGWGALWRLRDLEAAWGYDAGEILLKV</sequence>
<dbReference type="STRING" id="1664694.A0A0N0NHH0"/>
<comment type="caution">
    <text evidence="3">The sequence shown here is derived from an EMBL/GenBank/DDBJ whole genome shotgun (WGS) entry which is preliminary data.</text>
</comment>
<dbReference type="GO" id="GO:0045944">
    <property type="term" value="P:positive regulation of transcription by RNA polymerase II"/>
    <property type="evidence" value="ECO:0007669"/>
    <property type="project" value="TreeGrafter"/>
</dbReference>
<keyword evidence="4" id="KW-1185">Reference proteome</keyword>
<feature type="compositionally biased region" description="Basic and acidic residues" evidence="2">
    <location>
        <begin position="60"/>
        <end position="71"/>
    </location>
</feature>
<dbReference type="AlphaFoldDB" id="A0A0N0NHH0"/>
<dbReference type="GO" id="GO:0000976">
    <property type="term" value="F:transcription cis-regulatory region binding"/>
    <property type="evidence" value="ECO:0007669"/>
    <property type="project" value="TreeGrafter"/>
</dbReference>
<dbReference type="GeneID" id="28737814"/>